<dbReference type="RefSeq" id="WP_187792538.1">
    <property type="nucleotide sequence ID" value="NZ_JACOQL010000002.1"/>
</dbReference>
<keyword evidence="3" id="KW-1185">Reference proteome</keyword>
<keyword evidence="1" id="KW-1133">Transmembrane helix</keyword>
<protein>
    <submittedName>
        <fullName evidence="2">Uncharacterized protein</fullName>
    </submittedName>
</protein>
<gene>
    <name evidence="2" type="ORF">H4P12_05040</name>
</gene>
<dbReference type="AlphaFoldDB" id="A0A926G5E8"/>
<evidence type="ECO:0000313" key="3">
    <source>
        <dbReference type="Proteomes" id="UP000608594"/>
    </source>
</evidence>
<organism evidence="2 3">
    <name type="scientific">Paracoccus amoyensis</name>
    <dbReference type="NCBI Taxonomy" id="2760093"/>
    <lineage>
        <taxon>Bacteria</taxon>
        <taxon>Pseudomonadati</taxon>
        <taxon>Pseudomonadota</taxon>
        <taxon>Alphaproteobacteria</taxon>
        <taxon>Rhodobacterales</taxon>
        <taxon>Paracoccaceae</taxon>
        <taxon>Paracoccus</taxon>
    </lineage>
</organism>
<dbReference type="EMBL" id="JACOQL010000002">
    <property type="protein sequence ID" value="MBC9246088.1"/>
    <property type="molecule type" value="Genomic_DNA"/>
</dbReference>
<accession>A0A926G5E8</accession>
<evidence type="ECO:0000313" key="2">
    <source>
        <dbReference type="EMBL" id="MBC9246088.1"/>
    </source>
</evidence>
<keyword evidence="1" id="KW-0812">Transmembrane</keyword>
<evidence type="ECO:0000256" key="1">
    <source>
        <dbReference type="SAM" id="Phobius"/>
    </source>
</evidence>
<name>A0A926G5E8_9RHOB</name>
<feature type="transmembrane region" description="Helical" evidence="1">
    <location>
        <begin position="40"/>
        <end position="61"/>
    </location>
</feature>
<feature type="transmembrane region" description="Helical" evidence="1">
    <location>
        <begin position="73"/>
        <end position="93"/>
    </location>
</feature>
<dbReference type="Proteomes" id="UP000608594">
    <property type="component" value="Unassembled WGS sequence"/>
</dbReference>
<proteinExistence type="predicted"/>
<keyword evidence="1" id="KW-0472">Membrane</keyword>
<reference evidence="2" key="1">
    <citation type="submission" date="2020-08" db="EMBL/GenBank/DDBJ databases">
        <title>Paracoccus amoyensis sp. nov., isolated from the surface seawater at coast of Xiamen, Fujian.</title>
        <authorList>
            <person name="Lyu L."/>
        </authorList>
    </citation>
    <scope>NUCLEOTIDE SEQUENCE</scope>
    <source>
        <strain evidence="2">11-3</strain>
    </source>
</reference>
<sequence length="99" mass="11139">MKFYSVYQTLCSVGFILLIAHTRAYQEAHWPEGRVVYVHPWVLVIAYILGILALIFGTAGTRDPELGPRLDRLMPMAAWMLLLCGVVLMAIFFPGPYAP</sequence>
<comment type="caution">
    <text evidence="2">The sequence shown here is derived from an EMBL/GenBank/DDBJ whole genome shotgun (WGS) entry which is preliminary data.</text>
</comment>